<sequence length="165" mass="19371">MIPHKVCKECVESFQKGSHDKLPFGLPDLKPDDHNILHGPFFERRNYIFPFMSIKLGYCLKYLIFAFPNLPFENIKKGFLSFKNLAKEISEITHAQVYTKIAHKLEELQIIACKLSIKEHFLYSHLADFPKTLKGEQMNQDLKVNQACYQTRWEVRIVDDNCSYN</sequence>
<organism evidence="1 2">
    <name type="scientific">Ladona fulva</name>
    <name type="common">Scarce chaser dragonfly</name>
    <name type="synonym">Libellula fulva</name>
    <dbReference type="NCBI Taxonomy" id="123851"/>
    <lineage>
        <taxon>Eukaryota</taxon>
        <taxon>Metazoa</taxon>
        <taxon>Ecdysozoa</taxon>
        <taxon>Arthropoda</taxon>
        <taxon>Hexapoda</taxon>
        <taxon>Insecta</taxon>
        <taxon>Pterygota</taxon>
        <taxon>Palaeoptera</taxon>
        <taxon>Odonata</taxon>
        <taxon>Epiprocta</taxon>
        <taxon>Anisoptera</taxon>
        <taxon>Libelluloidea</taxon>
        <taxon>Libellulidae</taxon>
        <taxon>Ladona</taxon>
    </lineage>
</organism>
<dbReference type="PANTHER" id="PTHR46114:SF1">
    <property type="entry name" value="ZAD DOMAIN-CONTAINING PROTEIN"/>
    <property type="match status" value="1"/>
</dbReference>
<keyword evidence="2" id="KW-1185">Reference proteome</keyword>
<name>A0A8K0KK83_LADFU</name>
<evidence type="ECO:0000313" key="2">
    <source>
        <dbReference type="Proteomes" id="UP000792457"/>
    </source>
</evidence>
<reference evidence="1" key="2">
    <citation type="submission" date="2017-10" db="EMBL/GenBank/DDBJ databases">
        <title>Ladona fulva Genome sequencing and assembly.</title>
        <authorList>
            <person name="Murali S."/>
            <person name="Richards S."/>
            <person name="Bandaranaike D."/>
            <person name="Bellair M."/>
            <person name="Blankenburg K."/>
            <person name="Chao H."/>
            <person name="Dinh H."/>
            <person name="Doddapaneni H."/>
            <person name="Dugan-Rocha S."/>
            <person name="Elkadiri S."/>
            <person name="Gnanaolivu R."/>
            <person name="Hernandez B."/>
            <person name="Skinner E."/>
            <person name="Javaid M."/>
            <person name="Lee S."/>
            <person name="Li M."/>
            <person name="Ming W."/>
            <person name="Munidasa M."/>
            <person name="Muniz J."/>
            <person name="Nguyen L."/>
            <person name="Hughes D."/>
            <person name="Osuji N."/>
            <person name="Pu L.-L."/>
            <person name="Puazo M."/>
            <person name="Qu C."/>
            <person name="Quiroz J."/>
            <person name="Raj R."/>
            <person name="Weissenberger G."/>
            <person name="Xin Y."/>
            <person name="Zou X."/>
            <person name="Han Y."/>
            <person name="Worley K."/>
            <person name="Muzny D."/>
            <person name="Gibbs R."/>
        </authorList>
    </citation>
    <scope>NUCLEOTIDE SEQUENCE</scope>
    <source>
        <strain evidence="1">Sampled in the wild</strain>
    </source>
</reference>
<dbReference type="Proteomes" id="UP000792457">
    <property type="component" value="Unassembled WGS sequence"/>
</dbReference>
<proteinExistence type="predicted"/>
<dbReference type="AlphaFoldDB" id="A0A8K0KK83"/>
<comment type="caution">
    <text evidence="1">The sequence shown here is derived from an EMBL/GenBank/DDBJ whole genome shotgun (WGS) entry which is preliminary data.</text>
</comment>
<feature type="non-terminal residue" evidence="1">
    <location>
        <position position="1"/>
    </location>
</feature>
<accession>A0A8K0KK83</accession>
<evidence type="ECO:0000313" key="1">
    <source>
        <dbReference type="EMBL" id="KAG8236791.1"/>
    </source>
</evidence>
<dbReference type="PANTHER" id="PTHR46114">
    <property type="entry name" value="APPLE DOMAIN-CONTAINING PROTEIN"/>
    <property type="match status" value="1"/>
</dbReference>
<dbReference type="EMBL" id="KZ309075">
    <property type="protein sequence ID" value="KAG8236791.1"/>
    <property type="molecule type" value="Genomic_DNA"/>
</dbReference>
<protein>
    <submittedName>
        <fullName evidence="1">Uncharacterized protein</fullName>
    </submittedName>
</protein>
<reference evidence="1" key="1">
    <citation type="submission" date="2013-04" db="EMBL/GenBank/DDBJ databases">
        <authorList>
            <person name="Qu J."/>
            <person name="Murali S.C."/>
            <person name="Bandaranaike D."/>
            <person name="Bellair M."/>
            <person name="Blankenburg K."/>
            <person name="Chao H."/>
            <person name="Dinh H."/>
            <person name="Doddapaneni H."/>
            <person name="Downs B."/>
            <person name="Dugan-Rocha S."/>
            <person name="Elkadiri S."/>
            <person name="Gnanaolivu R.D."/>
            <person name="Hernandez B."/>
            <person name="Javaid M."/>
            <person name="Jayaseelan J.C."/>
            <person name="Lee S."/>
            <person name="Li M."/>
            <person name="Ming W."/>
            <person name="Munidasa M."/>
            <person name="Muniz J."/>
            <person name="Nguyen L."/>
            <person name="Ongeri F."/>
            <person name="Osuji N."/>
            <person name="Pu L.-L."/>
            <person name="Puazo M."/>
            <person name="Qu C."/>
            <person name="Quiroz J."/>
            <person name="Raj R."/>
            <person name="Weissenberger G."/>
            <person name="Xin Y."/>
            <person name="Zou X."/>
            <person name="Han Y."/>
            <person name="Richards S."/>
            <person name="Worley K."/>
            <person name="Muzny D."/>
            <person name="Gibbs R."/>
        </authorList>
    </citation>
    <scope>NUCLEOTIDE SEQUENCE</scope>
    <source>
        <strain evidence="1">Sampled in the wild</strain>
    </source>
</reference>
<gene>
    <name evidence="1" type="ORF">J437_LFUL016283</name>
</gene>